<dbReference type="RefSeq" id="WP_222157971.1">
    <property type="nucleotide sequence ID" value="NZ_CP081864.1"/>
</dbReference>
<feature type="domain" description="PAS" evidence="12">
    <location>
        <begin position="268"/>
        <end position="313"/>
    </location>
</feature>
<dbReference type="Pfam" id="PF02518">
    <property type="entry name" value="HATPase_c"/>
    <property type="match status" value="1"/>
</dbReference>
<protein>
    <recommendedName>
        <fullName evidence="3">histidine kinase</fullName>
        <ecNumber evidence="3">2.7.13.3</ecNumber>
    </recommendedName>
</protein>
<evidence type="ECO:0000259" key="11">
    <source>
        <dbReference type="PROSITE" id="PS50109"/>
    </source>
</evidence>
<dbReference type="SMART" id="SM00091">
    <property type="entry name" value="PAS"/>
    <property type="match status" value="1"/>
</dbReference>
<evidence type="ECO:0000256" key="5">
    <source>
        <dbReference type="ARBA" id="ARBA00022679"/>
    </source>
</evidence>
<dbReference type="PROSITE" id="PS50112">
    <property type="entry name" value="PAS"/>
    <property type="match status" value="1"/>
</dbReference>
<keyword evidence="10" id="KW-0472">Membrane</keyword>
<dbReference type="NCBIfam" id="NF008468">
    <property type="entry name" value="PRK11360.1"/>
    <property type="match status" value="1"/>
</dbReference>
<evidence type="ECO:0000313" key="16">
    <source>
        <dbReference type="Proteomes" id="UP000825886"/>
    </source>
</evidence>
<proteinExistence type="predicted"/>
<feature type="transmembrane region" description="Helical" evidence="10">
    <location>
        <begin position="20"/>
        <end position="43"/>
    </location>
</feature>
<dbReference type="SUPFAM" id="SSF47384">
    <property type="entry name" value="Homodimeric domain of signal transducing histidine kinase"/>
    <property type="match status" value="1"/>
</dbReference>
<evidence type="ECO:0000256" key="8">
    <source>
        <dbReference type="ARBA" id="ARBA00022840"/>
    </source>
</evidence>
<keyword evidence="6" id="KW-0547">Nucleotide-binding</keyword>
<comment type="subcellular location">
    <subcellularLocation>
        <location evidence="2">Cell inner membrane</location>
        <topology evidence="2">Multi-pass membrane protein</topology>
    </subcellularLocation>
</comment>
<evidence type="ECO:0000256" key="10">
    <source>
        <dbReference type="SAM" id="Phobius"/>
    </source>
</evidence>
<feature type="domain" description="PAC" evidence="13">
    <location>
        <begin position="334"/>
        <end position="390"/>
    </location>
</feature>
<dbReference type="SMART" id="SM00387">
    <property type="entry name" value="HATPase_c"/>
    <property type="match status" value="1"/>
</dbReference>
<feature type="domain" description="HAMP" evidence="14">
    <location>
        <begin position="220"/>
        <end position="270"/>
    </location>
</feature>
<evidence type="ECO:0000259" key="13">
    <source>
        <dbReference type="PROSITE" id="PS50113"/>
    </source>
</evidence>
<dbReference type="Gene3D" id="3.30.450.20">
    <property type="entry name" value="PAS domain"/>
    <property type="match status" value="1"/>
</dbReference>
<dbReference type="Pfam" id="PF00512">
    <property type="entry name" value="HisKA"/>
    <property type="match status" value="1"/>
</dbReference>
<dbReference type="Gene3D" id="3.30.565.10">
    <property type="entry name" value="Histidine kinase-like ATPase, C-terminal domain"/>
    <property type="match status" value="1"/>
</dbReference>
<dbReference type="CDD" id="cd00082">
    <property type="entry name" value="HisKA"/>
    <property type="match status" value="1"/>
</dbReference>
<keyword evidence="10" id="KW-1133">Transmembrane helix</keyword>
<reference evidence="15 16" key="1">
    <citation type="submission" date="2021-08" db="EMBL/GenBank/DDBJ databases">
        <title>Culture and genomic analysis of Symbiopectobacterium purcellii sp. nov. gen. nov., isolated from the leafhopper Empoasca decipiens.</title>
        <authorList>
            <person name="Nadal-Jimenez P."/>
            <person name="Siozios S."/>
            <person name="Halliday N."/>
            <person name="Camara M."/>
            <person name="Hurst G.D.D."/>
        </authorList>
    </citation>
    <scope>NUCLEOTIDE SEQUENCE [LARGE SCALE GENOMIC DNA]</scope>
    <source>
        <strain evidence="15 16">SyEd1</strain>
    </source>
</reference>
<dbReference type="InterPro" id="IPR035965">
    <property type="entry name" value="PAS-like_dom_sf"/>
</dbReference>
<evidence type="ECO:0000256" key="3">
    <source>
        <dbReference type="ARBA" id="ARBA00012438"/>
    </source>
</evidence>
<evidence type="ECO:0000256" key="6">
    <source>
        <dbReference type="ARBA" id="ARBA00022741"/>
    </source>
</evidence>
<dbReference type="SMART" id="SM00388">
    <property type="entry name" value="HisKA"/>
    <property type="match status" value="1"/>
</dbReference>
<feature type="domain" description="Histidine kinase" evidence="11">
    <location>
        <begin position="403"/>
        <end position="610"/>
    </location>
</feature>
<dbReference type="PANTHER" id="PTHR43065:SF10">
    <property type="entry name" value="PEROXIDE STRESS-ACTIVATED HISTIDINE KINASE MAK3"/>
    <property type="match status" value="1"/>
</dbReference>
<sequence length="616" mass="68184">MSTRFSGLRKGLSWMYPRRLRNQLIMIAVFMVTIPTLTIGYVVETEGRAALLQEKEKKLSAITHLLDEALGDRFTHFATLPHAERIQALNQELAPITERITRAFNGVGAGYYHRALDAIITYAPSAQFQSNVGVTINADHPGREVMSSNQPKVYSGKQVRGNIMNSMQPITRDGNVIGYIWANELSEDISQQARRMDINIVSVLALGLLVSLCLIILLSRRFSTSIDVIAHGLEDLAQNLNTRLPPLSGDLGKISLSVNALAQALRETKTLNDLIIESAADGVIAVDKHGNVTTINPAAQEITGYRQDELLGQPYAKIFSNTHFDSPVLDTLQKGTEHVALEVSFPARNRTIELSVTTSQIHNAHNELVGALVIFSDLTARKEVQRRLAQTERLATLGELMAGVAHEVRNPLTAIKGYVQILKQQDTDPIHQEYIAIILKETHSINRVIQQLLDFARPRQGYWQLVSLNQLIEECLVLIQTTGLQARIDVSKDLAPDLEEVEADGELLRQVILNILINAVQAISARGQIHIRTWQVDDARQAVTIRDTGCGIPEQHKNKIFDPFFTTKASGTGLGLALSQRIINAHQGDIQLSSDPEHGTAFTLLLPIHHQGNTPR</sequence>
<dbReference type="Proteomes" id="UP000825886">
    <property type="component" value="Chromosome"/>
</dbReference>
<evidence type="ECO:0000256" key="1">
    <source>
        <dbReference type="ARBA" id="ARBA00000085"/>
    </source>
</evidence>
<dbReference type="CDD" id="cd00130">
    <property type="entry name" value="PAS"/>
    <property type="match status" value="1"/>
</dbReference>
<comment type="catalytic activity">
    <reaction evidence="1">
        <text>ATP + protein L-histidine = ADP + protein N-phospho-L-histidine.</text>
        <dbReference type="EC" id="2.7.13.3"/>
    </reaction>
</comment>
<accession>A0ABX9AI62</accession>
<keyword evidence="9" id="KW-0902">Two-component regulatory system</keyword>
<dbReference type="InterPro" id="IPR000700">
    <property type="entry name" value="PAS-assoc_C"/>
</dbReference>
<evidence type="ECO:0000256" key="4">
    <source>
        <dbReference type="ARBA" id="ARBA00022553"/>
    </source>
</evidence>
<keyword evidence="8" id="KW-0067">ATP-binding</keyword>
<organism evidence="15 16">
    <name type="scientific">Symbiopectobacterium purcellii</name>
    <dbReference type="NCBI Taxonomy" id="2871826"/>
    <lineage>
        <taxon>Bacteria</taxon>
        <taxon>Pseudomonadati</taxon>
        <taxon>Pseudomonadota</taxon>
        <taxon>Gammaproteobacteria</taxon>
        <taxon>Enterobacterales</taxon>
        <taxon>Enterobacteriaceae</taxon>
    </lineage>
</organism>
<dbReference type="Gene3D" id="6.10.340.10">
    <property type="match status" value="1"/>
</dbReference>
<dbReference type="InterPro" id="IPR004358">
    <property type="entry name" value="Sig_transdc_His_kin-like_C"/>
</dbReference>
<dbReference type="PRINTS" id="PR00344">
    <property type="entry name" value="BCTRLSENSOR"/>
</dbReference>
<gene>
    <name evidence="15" type="primary">atoS</name>
    <name evidence="15" type="ORF">K6K13_16565</name>
</gene>
<dbReference type="InterPro" id="IPR013767">
    <property type="entry name" value="PAS_fold"/>
</dbReference>
<dbReference type="NCBIfam" id="TIGR00229">
    <property type="entry name" value="sensory_box"/>
    <property type="match status" value="1"/>
</dbReference>
<dbReference type="InterPro" id="IPR003660">
    <property type="entry name" value="HAMP_dom"/>
</dbReference>
<dbReference type="InterPro" id="IPR036890">
    <property type="entry name" value="HATPase_C_sf"/>
</dbReference>
<dbReference type="InterPro" id="IPR003594">
    <property type="entry name" value="HATPase_dom"/>
</dbReference>
<dbReference type="Pfam" id="PF00989">
    <property type="entry name" value="PAS"/>
    <property type="match status" value="1"/>
</dbReference>
<keyword evidence="10" id="KW-0812">Transmembrane</keyword>
<dbReference type="EC" id="2.7.13.3" evidence="3"/>
<dbReference type="InterPro" id="IPR005467">
    <property type="entry name" value="His_kinase_dom"/>
</dbReference>
<name>A0ABX9AI62_9ENTR</name>
<dbReference type="InterPro" id="IPR000014">
    <property type="entry name" value="PAS"/>
</dbReference>
<evidence type="ECO:0000256" key="9">
    <source>
        <dbReference type="ARBA" id="ARBA00023012"/>
    </source>
</evidence>
<evidence type="ECO:0000259" key="12">
    <source>
        <dbReference type="PROSITE" id="PS50112"/>
    </source>
</evidence>
<dbReference type="PROSITE" id="PS50113">
    <property type="entry name" value="PAC"/>
    <property type="match status" value="1"/>
</dbReference>
<dbReference type="EMBL" id="CP081864">
    <property type="protein sequence ID" value="QZN94858.1"/>
    <property type="molecule type" value="Genomic_DNA"/>
</dbReference>
<dbReference type="Gene3D" id="1.10.287.130">
    <property type="match status" value="1"/>
</dbReference>
<dbReference type="InterPro" id="IPR003661">
    <property type="entry name" value="HisK_dim/P_dom"/>
</dbReference>
<evidence type="ECO:0000313" key="15">
    <source>
        <dbReference type="EMBL" id="QZN94858.1"/>
    </source>
</evidence>
<dbReference type="PROSITE" id="PS50109">
    <property type="entry name" value="HIS_KIN"/>
    <property type="match status" value="1"/>
</dbReference>
<keyword evidence="4" id="KW-0597">Phosphoprotein</keyword>
<evidence type="ECO:0000256" key="7">
    <source>
        <dbReference type="ARBA" id="ARBA00022777"/>
    </source>
</evidence>
<evidence type="ECO:0000259" key="14">
    <source>
        <dbReference type="PROSITE" id="PS50885"/>
    </source>
</evidence>
<dbReference type="GO" id="GO:0004673">
    <property type="term" value="F:protein histidine kinase activity"/>
    <property type="evidence" value="ECO:0007669"/>
    <property type="project" value="UniProtKB-EC"/>
</dbReference>
<dbReference type="PROSITE" id="PS50885">
    <property type="entry name" value="HAMP"/>
    <property type="match status" value="1"/>
</dbReference>
<dbReference type="SUPFAM" id="SSF55874">
    <property type="entry name" value="ATPase domain of HSP90 chaperone/DNA topoisomerase II/histidine kinase"/>
    <property type="match status" value="1"/>
</dbReference>
<dbReference type="PANTHER" id="PTHR43065">
    <property type="entry name" value="SENSOR HISTIDINE KINASE"/>
    <property type="match status" value="1"/>
</dbReference>
<keyword evidence="7 15" id="KW-0418">Kinase</keyword>
<feature type="transmembrane region" description="Helical" evidence="10">
    <location>
        <begin position="198"/>
        <end position="218"/>
    </location>
</feature>
<dbReference type="SUPFAM" id="SSF55785">
    <property type="entry name" value="PYP-like sensor domain (PAS domain)"/>
    <property type="match status" value="1"/>
</dbReference>
<dbReference type="InterPro" id="IPR036097">
    <property type="entry name" value="HisK_dim/P_sf"/>
</dbReference>
<keyword evidence="16" id="KW-1185">Reference proteome</keyword>
<keyword evidence="5 15" id="KW-0808">Transferase</keyword>
<evidence type="ECO:0000256" key="2">
    <source>
        <dbReference type="ARBA" id="ARBA00004429"/>
    </source>
</evidence>